<keyword evidence="5 8" id="KW-1133">Transmembrane helix</keyword>
<dbReference type="RefSeq" id="WP_170051941.1">
    <property type="nucleotide sequence ID" value="NZ_JABBKX010000001.1"/>
</dbReference>
<keyword evidence="10" id="KW-1185">Reference proteome</keyword>
<comment type="subcellular location">
    <subcellularLocation>
        <location evidence="1">Cell membrane</location>
        <topology evidence="1">Multi-pass membrane protein</topology>
    </subcellularLocation>
</comment>
<gene>
    <name evidence="9" type="ORF">GWK16_00030</name>
</gene>
<dbReference type="GO" id="GO:0005886">
    <property type="term" value="C:plasma membrane"/>
    <property type="evidence" value="ECO:0007669"/>
    <property type="project" value="UniProtKB-SubCell"/>
</dbReference>
<accession>A0A848E7N4</accession>
<keyword evidence="6 8" id="KW-0472">Membrane</keyword>
<dbReference type="InterPro" id="IPR018584">
    <property type="entry name" value="GT87"/>
</dbReference>
<comment type="caution">
    <text evidence="9">The sequence shown here is derived from an EMBL/GenBank/DDBJ whole genome shotgun (WGS) entry which is preliminary data.</text>
</comment>
<evidence type="ECO:0000313" key="10">
    <source>
        <dbReference type="Proteomes" id="UP000548582"/>
    </source>
</evidence>
<dbReference type="AlphaFoldDB" id="A0A848E7N4"/>
<comment type="similarity">
    <text evidence="7">Belongs to the glycosyltransferase 87 family.</text>
</comment>
<feature type="transmembrane region" description="Helical" evidence="8">
    <location>
        <begin position="133"/>
        <end position="160"/>
    </location>
</feature>
<evidence type="ECO:0000313" key="9">
    <source>
        <dbReference type="EMBL" id="NMJ39609.1"/>
    </source>
</evidence>
<organism evidence="9 10">
    <name type="scientific">Neoroseomonas marina</name>
    <dbReference type="NCBI Taxonomy" id="1232220"/>
    <lineage>
        <taxon>Bacteria</taxon>
        <taxon>Pseudomonadati</taxon>
        <taxon>Pseudomonadota</taxon>
        <taxon>Alphaproteobacteria</taxon>
        <taxon>Acetobacterales</taxon>
        <taxon>Acetobacteraceae</taxon>
        <taxon>Neoroseomonas</taxon>
    </lineage>
</organism>
<dbReference type="Pfam" id="PF09594">
    <property type="entry name" value="GT87"/>
    <property type="match status" value="1"/>
</dbReference>
<dbReference type="EMBL" id="JABBKX010000001">
    <property type="protein sequence ID" value="NMJ39609.1"/>
    <property type="molecule type" value="Genomic_DNA"/>
</dbReference>
<evidence type="ECO:0000256" key="6">
    <source>
        <dbReference type="ARBA" id="ARBA00023136"/>
    </source>
</evidence>
<feature type="transmembrane region" description="Helical" evidence="8">
    <location>
        <begin position="172"/>
        <end position="196"/>
    </location>
</feature>
<dbReference type="GO" id="GO:0016758">
    <property type="term" value="F:hexosyltransferase activity"/>
    <property type="evidence" value="ECO:0007669"/>
    <property type="project" value="InterPro"/>
</dbReference>
<evidence type="ECO:0000256" key="8">
    <source>
        <dbReference type="SAM" id="Phobius"/>
    </source>
</evidence>
<feature type="transmembrane region" description="Helical" evidence="8">
    <location>
        <begin position="268"/>
        <end position="288"/>
    </location>
</feature>
<feature type="transmembrane region" description="Helical" evidence="8">
    <location>
        <begin position="356"/>
        <end position="378"/>
    </location>
</feature>
<evidence type="ECO:0000256" key="2">
    <source>
        <dbReference type="ARBA" id="ARBA00022475"/>
    </source>
</evidence>
<evidence type="ECO:0000256" key="4">
    <source>
        <dbReference type="ARBA" id="ARBA00022692"/>
    </source>
</evidence>
<feature type="transmembrane region" description="Helical" evidence="8">
    <location>
        <begin position="300"/>
        <end position="326"/>
    </location>
</feature>
<reference evidence="9 10" key="1">
    <citation type="submission" date="2020-03" db="EMBL/GenBank/DDBJ databases">
        <authorList>
            <person name="Sun Q."/>
        </authorList>
    </citation>
    <scope>NUCLEOTIDE SEQUENCE [LARGE SCALE GENOMIC DNA]</scope>
    <source>
        <strain evidence="9 10">JC162</strain>
    </source>
</reference>
<keyword evidence="2" id="KW-1003">Cell membrane</keyword>
<evidence type="ECO:0000256" key="1">
    <source>
        <dbReference type="ARBA" id="ARBA00004651"/>
    </source>
</evidence>
<keyword evidence="3" id="KW-0808">Transferase</keyword>
<feature type="transmembrane region" description="Helical" evidence="8">
    <location>
        <begin position="12"/>
        <end position="36"/>
    </location>
</feature>
<keyword evidence="4 8" id="KW-0812">Transmembrane</keyword>
<sequence length="389" mass="41033">MRDARWLTARRAAVYGALLALLPAFYLFAGFVRVFAADGVGAPTDFLSFYTASVLALDGRPVDAWDLQQHGAVQQAIMPSGRLPFFYPPPFLLLCLPLALLSYKVAFGLWVLITGGAFVAILSRYRVLPWPAIIALVAFSPATLLVAVAGQTGFVTASLFAAAGLTLDRRPMAAGALIATLAFKPQLGLVVLPALLVGRRWQVIAFAVATGIGWVALSSMVLGWESWTAFASALRVAGEGLSGDGVVPLWQVQSLFASLQLLGAPRGVAMGVHLVVALGAVAAALWVVTRRPGGQGEVAAMAAAAPLVTPYVFVYDLPILLVPMFWCLAQARQAGFLAWEKFALATAIILPAPTMYIGQTFGISLGPIPAAIVLALVLRRAGILARRTA</sequence>
<proteinExistence type="inferred from homology"/>
<evidence type="ECO:0000256" key="7">
    <source>
        <dbReference type="ARBA" id="ARBA00024033"/>
    </source>
</evidence>
<feature type="transmembrane region" description="Helical" evidence="8">
    <location>
        <begin position="91"/>
        <end position="121"/>
    </location>
</feature>
<name>A0A848E7N4_9PROT</name>
<feature type="transmembrane region" description="Helical" evidence="8">
    <location>
        <begin position="203"/>
        <end position="224"/>
    </location>
</feature>
<dbReference type="Proteomes" id="UP000548582">
    <property type="component" value="Unassembled WGS sequence"/>
</dbReference>
<evidence type="ECO:0000256" key="5">
    <source>
        <dbReference type="ARBA" id="ARBA00022989"/>
    </source>
</evidence>
<evidence type="ECO:0000256" key="3">
    <source>
        <dbReference type="ARBA" id="ARBA00022679"/>
    </source>
</evidence>
<protein>
    <submittedName>
        <fullName evidence="9">DUF2029 domain-containing protein</fullName>
    </submittedName>
</protein>